<dbReference type="InterPro" id="IPR022608">
    <property type="entry name" value="Tscrpt_reg_SplA"/>
</dbReference>
<dbReference type="Pfam" id="PF11132">
    <property type="entry name" value="SplA"/>
    <property type="match status" value="1"/>
</dbReference>
<name>A0ABW1WCU8_9BACL</name>
<evidence type="ECO:0000313" key="2">
    <source>
        <dbReference type="Proteomes" id="UP001596267"/>
    </source>
</evidence>
<accession>A0ABW1WCU8</accession>
<reference evidence="2" key="1">
    <citation type="journal article" date="2019" name="Int. J. Syst. Evol. Microbiol.">
        <title>The Global Catalogue of Microorganisms (GCM) 10K type strain sequencing project: providing services to taxonomists for standard genome sequencing and annotation.</title>
        <authorList>
            <consortium name="The Broad Institute Genomics Platform"/>
            <consortium name="The Broad Institute Genome Sequencing Center for Infectious Disease"/>
            <person name="Wu L."/>
            <person name="Ma J."/>
        </authorList>
    </citation>
    <scope>NUCLEOTIDE SEQUENCE [LARGE SCALE GENOMIC DNA]</scope>
    <source>
        <strain evidence="2">CCUG 42001</strain>
    </source>
</reference>
<gene>
    <name evidence="1" type="ORF">ACFP7A_05610</name>
</gene>
<keyword evidence="2" id="KW-1185">Reference proteome</keyword>
<evidence type="ECO:0000313" key="1">
    <source>
        <dbReference type="EMBL" id="MFC6386068.1"/>
    </source>
</evidence>
<organism evidence="1 2">
    <name type="scientific">Sporolactobacillus kofuensis</name>
    <dbReference type="NCBI Taxonomy" id="269672"/>
    <lineage>
        <taxon>Bacteria</taxon>
        <taxon>Bacillati</taxon>
        <taxon>Bacillota</taxon>
        <taxon>Bacilli</taxon>
        <taxon>Bacillales</taxon>
        <taxon>Sporolactobacillaceae</taxon>
        <taxon>Sporolactobacillus</taxon>
    </lineage>
</organism>
<dbReference type="Proteomes" id="UP001596267">
    <property type="component" value="Unassembled WGS sequence"/>
</dbReference>
<protein>
    <submittedName>
        <fullName evidence="1">Transcriptional regulator SplA domain-containing protein</fullName>
    </submittedName>
</protein>
<proteinExistence type="predicted"/>
<sequence>MKKDDLRLGDSVFVLCRNPHTATATLIQEAEVVSHPEKEGDKALLLHDMYYEFAEDDAVFSSIEEAKHVYQEIYDED</sequence>
<dbReference type="RefSeq" id="WP_253053060.1">
    <property type="nucleotide sequence ID" value="NZ_JAMXWN010000003.1"/>
</dbReference>
<dbReference type="EMBL" id="JBHSTQ010000004">
    <property type="protein sequence ID" value="MFC6386068.1"/>
    <property type="molecule type" value="Genomic_DNA"/>
</dbReference>
<comment type="caution">
    <text evidence="1">The sequence shown here is derived from an EMBL/GenBank/DDBJ whole genome shotgun (WGS) entry which is preliminary data.</text>
</comment>